<reference evidence="1 2" key="1">
    <citation type="submission" date="2017-12" db="EMBL/GenBank/DDBJ databases">
        <title>Comparative genomics of Botrytis spp.</title>
        <authorList>
            <person name="Valero-Jimenez C.A."/>
            <person name="Tapia P."/>
            <person name="Veloso J."/>
            <person name="Silva-Moreno E."/>
            <person name="Staats M."/>
            <person name="Valdes J.H."/>
            <person name="Van Kan J.A.L."/>
        </authorList>
    </citation>
    <scope>NUCLEOTIDE SEQUENCE [LARGE SCALE GENOMIC DNA]</scope>
    <source>
        <strain evidence="1 2">Bp0003</strain>
    </source>
</reference>
<protein>
    <submittedName>
        <fullName evidence="1">Uncharacterized protein</fullName>
    </submittedName>
</protein>
<proteinExistence type="predicted"/>
<dbReference type="AlphaFoldDB" id="A0A4Z1FNK1"/>
<dbReference type="EMBL" id="PQXI01000089">
    <property type="protein sequence ID" value="TGO25000.1"/>
    <property type="molecule type" value="Genomic_DNA"/>
</dbReference>
<organism evidence="1 2">
    <name type="scientific">Botrytis paeoniae</name>
    <dbReference type="NCBI Taxonomy" id="278948"/>
    <lineage>
        <taxon>Eukaryota</taxon>
        <taxon>Fungi</taxon>
        <taxon>Dikarya</taxon>
        <taxon>Ascomycota</taxon>
        <taxon>Pezizomycotina</taxon>
        <taxon>Leotiomycetes</taxon>
        <taxon>Helotiales</taxon>
        <taxon>Sclerotiniaceae</taxon>
        <taxon>Botrytis</taxon>
    </lineage>
</organism>
<accession>A0A4Z1FNK1</accession>
<evidence type="ECO:0000313" key="1">
    <source>
        <dbReference type="EMBL" id="TGO25000.1"/>
    </source>
</evidence>
<gene>
    <name evidence="1" type="ORF">BPAE_0089g00040</name>
</gene>
<comment type="caution">
    <text evidence="1">The sequence shown here is derived from an EMBL/GenBank/DDBJ whole genome shotgun (WGS) entry which is preliminary data.</text>
</comment>
<sequence length="116" mass="13516">MVSESAALRNLANYNKNNARNPNLVYNGLRIPDAKFHLGAQVWYYACDDDGDIETFRALITEGSVLCRRTMRILGHEQHIWHTYCIKYVDARNATRQPQEVNLIEVPEMCLRELEY</sequence>
<name>A0A4Z1FNK1_9HELO</name>
<evidence type="ECO:0000313" key="2">
    <source>
        <dbReference type="Proteomes" id="UP000297910"/>
    </source>
</evidence>
<keyword evidence="2" id="KW-1185">Reference proteome</keyword>
<dbReference type="Proteomes" id="UP000297910">
    <property type="component" value="Unassembled WGS sequence"/>
</dbReference>